<gene>
    <name evidence="2" type="ORF">KLLA0_D07579g</name>
</gene>
<dbReference type="Pfam" id="PF24725">
    <property type="entry name" value="DUF7677"/>
    <property type="match status" value="1"/>
</dbReference>
<reference evidence="2 3" key="1">
    <citation type="journal article" date="2004" name="Nature">
        <title>Genome evolution in yeasts.</title>
        <authorList>
            <consortium name="Genolevures"/>
            <person name="Dujon B."/>
            <person name="Sherman D."/>
            <person name="Fischer G."/>
            <person name="Durrens P."/>
            <person name="Casaregola S."/>
            <person name="Lafontaine I."/>
            <person name="de Montigny J."/>
            <person name="Marck C."/>
            <person name="Neuveglise C."/>
            <person name="Talla E."/>
            <person name="Goffard N."/>
            <person name="Frangeul L."/>
            <person name="Aigle M."/>
            <person name="Anthouard V."/>
            <person name="Babour A."/>
            <person name="Barbe V."/>
            <person name="Barnay S."/>
            <person name="Blanchin S."/>
            <person name="Beckerich J.M."/>
            <person name="Beyne E."/>
            <person name="Bleykasten C."/>
            <person name="Boisrame A."/>
            <person name="Boyer J."/>
            <person name="Cattolico L."/>
            <person name="Confanioleri F."/>
            <person name="de Daruvar A."/>
            <person name="Despons L."/>
            <person name="Fabre E."/>
            <person name="Fairhead C."/>
            <person name="Ferry-Dumazet H."/>
            <person name="Groppi A."/>
            <person name="Hantraye F."/>
            <person name="Hennequin C."/>
            <person name="Jauniaux N."/>
            <person name="Joyet P."/>
            <person name="Kachouri R."/>
            <person name="Kerrest A."/>
            <person name="Koszul R."/>
            <person name="Lemaire M."/>
            <person name="Lesur I."/>
            <person name="Ma L."/>
            <person name="Muller H."/>
            <person name="Nicaud J.M."/>
            <person name="Nikolski M."/>
            <person name="Oztas S."/>
            <person name="Ozier-Kalogeropoulos O."/>
            <person name="Pellenz S."/>
            <person name="Potier S."/>
            <person name="Richard G.F."/>
            <person name="Straub M.L."/>
            <person name="Suleau A."/>
            <person name="Swennene D."/>
            <person name="Tekaia F."/>
            <person name="Wesolowski-Louvel M."/>
            <person name="Westhof E."/>
            <person name="Wirth B."/>
            <person name="Zeniou-Meyer M."/>
            <person name="Zivanovic I."/>
            <person name="Bolotin-Fukuhara M."/>
            <person name="Thierry A."/>
            <person name="Bouchier C."/>
            <person name="Caudron B."/>
            <person name="Scarpelli C."/>
            <person name="Gaillardin C."/>
            <person name="Weissenbach J."/>
            <person name="Wincker P."/>
            <person name="Souciet J.L."/>
        </authorList>
    </citation>
    <scope>NUCLEOTIDE SEQUENCE [LARGE SCALE GENOMIC DNA]</scope>
    <source>
        <strain evidence="3">ATCC 8585 / CBS 2359 / DSM 70799 / NBRC 1267 / NRRL Y-1140 / WM37</strain>
    </source>
</reference>
<evidence type="ECO:0000259" key="1">
    <source>
        <dbReference type="Pfam" id="PF24725"/>
    </source>
</evidence>
<dbReference type="KEGG" id="kla:KLLA0_D07579g"/>
<dbReference type="Proteomes" id="UP000000598">
    <property type="component" value="Chromosome D"/>
</dbReference>
<keyword evidence="3" id="KW-1185">Reference proteome</keyword>
<dbReference type="RefSeq" id="XP_002999371.1">
    <property type="nucleotide sequence ID" value="XM_002999325.1"/>
</dbReference>
<protein>
    <submittedName>
        <fullName evidence="2">KLLA0D07579p</fullName>
    </submittedName>
</protein>
<sequence>MHLSNEVSGAVRTFTYFMVSGTHYMLKGVDYISLYGEEPSAIEQAYAIFMNVLEIDEQGKVINVKHAEKRATDYIRSYCESTFEVDPPFEDWEVQLY</sequence>
<dbReference type="HOGENOM" id="CLU_174618_0_0_1"/>
<dbReference type="InParanoid" id="B5FV74"/>
<dbReference type="EMBL" id="CR382124">
    <property type="protein sequence ID" value="CAR64375.1"/>
    <property type="molecule type" value="Genomic_DNA"/>
</dbReference>
<dbReference type="AlphaFoldDB" id="B5FV74"/>
<dbReference type="GeneID" id="9487344"/>
<dbReference type="eggNOG" id="ENOG502SRXB">
    <property type="taxonomic scope" value="Eukaryota"/>
</dbReference>
<proteinExistence type="predicted"/>
<evidence type="ECO:0000313" key="2">
    <source>
        <dbReference type="EMBL" id="CAR64375.1"/>
    </source>
</evidence>
<accession>B5FV74</accession>
<name>B5FV74_KLULA</name>
<dbReference type="PaxDb" id="284590-B5FV74"/>
<feature type="domain" description="DUF7677" evidence="1">
    <location>
        <begin position="2"/>
        <end position="97"/>
    </location>
</feature>
<dbReference type="InterPro" id="IPR056094">
    <property type="entry name" value="DUF7677"/>
</dbReference>
<evidence type="ECO:0000313" key="3">
    <source>
        <dbReference type="Proteomes" id="UP000000598"/>
    </source>
</evidence>
<organism evidence="2 3">
    <name type="scientific">Kluyveromyces lactis (strain ATCC 8585 / CBS 2359 / DSM 70799 / NBRC 1267 / NRRL Y-1140 / WM37)</name>
    <name type="common">Yeast</name>
    <name type="synonym">Candida sphaerica</name>
    <dbReference type="NCBI Taxonomy" id="284590"/>
    <lineage>
        <taxon>Eukaryota</taxon>
        <taxon>Fungi</taxon>
        <taxon>Dikarya</taxon>
        <taxon>Ascomycota</taxon>
        <taxon>Saccharomycotina</taxon>
        <taxon>Saccharomycetes</taxon>
        <taxon>Saccharomycetales</taxon>
        <taxon>Saccharomycetaceae</taxon>
        <taxon>Kluyveromyces</taxon>
    </lineage>
</organism>